<dbReference type="InterPro" id="IPR036116">
    <property type="entry name" value="FN3_sf"/>
</dbReference>
<gene>
    <name evidence="2" type="ORF">Pan241w_26240</name>
</gene>
<dbReference type="Gene3D" id="2.60.40.10">
    <property type="entry name" value="Immunoglobulins"/>
    <property type="match status" value="1"/>
</dbReference>
<keyword evidence="1" id="KW-0812">Transmembrane</keyword>
<feature type="transmembrane region" description="Helical" evidence="1">
    <location>
        <begin position="255"/>
        <end position="276"/>
    </location>
</feature>
<organism evidence="2 3">
    <name type="scientific">Gimesia alba</name>
    <dbReference type="NCBI Taxonomy" id="2527973"/>
    <lineage>
        <taxon>Bacteria</taxon>
        <taxon>Pseudomonadati</taxon>
        <taxon>Planctomycetota</taxon>
        <taxon>Planctomycetia</taxon>
        <taxon>Planctomycetales</taxon>
        <taxon>Planctomycetaceae</taxon>
        <taxon>Gimesia</taxon>
    </lineage>
</organism>
<keyword evidence="1" id="KW-0472">Membrane</keyword>
<dbReference type="RefSeq" id="WP_145215952.1">
    <property type="nucleotide sequence ID" value="NZ_CP036269.1"/>
</dbReference>
<dbReference type="AlphaFoldDB" id="A0A517RF85"/>
<accession>A0A517RF85</accession>
<dbReference type="KEGG" id="gaz:Pan241w_26240"/>
<keyword evidence="3" id="KW-1185">Reference proteome</keyword>
<evidence type="ECO:0000313" key="2">
    <source>
        <dbReference type="EMBL" id="QDT42539.1"/>
    </source>
</evidence>
<dbReference type="InterPro" id="IPR013783">
    <property type="entry name" value="Ig-like_fold"/>
</dbReference>
<dbReference type="Proteomes" id="UP000317171">
    <property type="component" value="Chromosome"/>
</dbReference>
<protein>
    <submittedName>
        <fullName evidence="2">Uncharacterized protein</fullName>
    </submittedName>
</protein>
<dbReference type="OrthoDB" id="9762066at2"/>
<dbReference type="EMBL" id="CP036269">
    <property type="protein sequence ID" value="QDT42539.1"/>
    <property type="molecule type" value="Genomic_DNA"/>
</dbReference>
<sequence length="499" mass="56657">MHAYLSARLSLAVIVEDQDWHLLLYDDLDKLHSTSAEEVAVLFRQTSDVQELPNTTIEHVRDRLEDAVDSIEAFDLVLLLLDDKLTKNTQRLVALELEELLVYPEIVESIENVLFASPLPISSVRQETLAMVSEISCVAVSNFLQRLIQMQPIIKVVCNAWNEMASNRFTSKDKRKWICGLYVRHGLFRRMVYEVKKTGTVAPFDKQVMLEPSISKSIPSFKDIWNEVAIYLHEPNIHPSHKRARYKQFTSKKSVSLLLSLTLLISFLGWLFYFYIPESTFADTDKGQERILVYRDGRVKNLPEGPSQVREKAKSILRTKNIEIASVLSPLKLRGTSERGVLLYPLATAIINPQPEFSWKRIPGAMSYRVELFASGSDLDLNLGGETYSTTWTPNAELKRGTTYLWRVIAVTKSGELVSPPWNAPAGGFFLLDAKSVEKLTEMEQSLGSSRILKVALYSQFGMLADAEKLLEELLEANPKESLLEELYQNLVSKRSALR</sequence>
<dbReference type="SUPFAM" id="SSF49265">
    <property type="entry name" value="Fibronectin type III"/>
    <property type="match status" value="1"/>
</dbReference>
<name>A0A517RF85_9PLAN</name>
<keyword evidence="1" id="KW-1133">Transmembrane helix</keyword>
<evidence type="ECO:0000256" key="1">
    <source>
        <dbReference type="SAM" id="Phobius"/>
    </source>
</evidence>
<proteinExistence type="predicted"/>
<reference evidence="2 3" key="1">
    <citation type="submission" date="2019-02" db="EMBL/GenBank/DDBJ databases">
        <title>Deep-cultivation of Planctomycetes and their phenomic and genomic characterization uncovers novel biology.</title>
        <authorList>
            <person name="Wiegand S."/>
            <person name="Jogler M."/>
            <person name="Boedeker C."/>
            <person name="Pinto D."/>
            <person name="Vollmers J."/>
            <person name="Rivas-Marin E."/>
            <person name="Kohn T."/>
            <person name="Peeters S.H."/>
            <person name="Heuer A."/>
            <person name="Rast P."/>
            <person name="Oberbeckmann S."/>
            <person name="Bunk B."/>
            <person name="Jeske O."/>
            <person name="Meyerdierks A."/>
            <person name="Storesund J.E."/>
            <person name="Kallscheuer N."/>
            <person name="Luecker S."/>
            <person name="Lage O.M."/>
            <person name="Pohl T."/>
            <person name="Merkel B.J."/>
            <person name="Hornburger P."/>
            <person name="Mueller R.-W."/>
            <person name="Bruemmer F."/>
            <person name="Labrenz M."/>
            <person name="Spormann A.M."/>
            <person name="Op den Camp H."/>
            <person name="Overmann J."/>
            <person name="Amann R."/>
            <person name="Jetten M.S.M."/>
            <person name="Mascher T."/>
            <person name="Medema M.H."/>
            <person name="Devos D.P."/>
            <person name="Kaster A.-K."/>
            <person name="Ovreas L."/>
            <person name="Rohde M."/>
            <person name="Galperin M.Y."/>
            <person name="Jogler C."/>
        </authorList>
    </citation>
    <scope>NUCLEOTIDE SEQUENCE [LARGE SCALE GENOMIC DNA]</scope>
    <source>
        <strain evidence="2 3">Pan241w</strain>
    </source>
</reference>
<evidence type="ECO:0000313" key="3">
    <source>
        <dbReference type="Proteomes" id="UP000317171"/>
    </source>
</evidence>